<comment type="similarity">
    <text evidence="1">Belongs to the mTERF family.</text>
</comment>
<organism evidence="4 5">
    <name type="scientific">Macleaya cordata</name>
    <name type="common">Five-seeded plume-poppy</name>
    <name type="synonym">Bocconia cordata</name>
    <dbReference type="NCBI Taxonomy" id="56857"/>
    <lineage>
        <taxon>Eukaryota</taxon>
        <taxon>Viridiplantae</taxon>
        <taxon>Streptophyta</taxon>
        <taxon>Embryophyta</taxon>
        <taxon>Tracheophyta</taxon>
        <taxon>Spermatophyta</taxon>
        <taxon>Magnoliopsida</taxon>
        <taxon>Ranunculales</taxon>
        <taxon>Papaveraceae</taxon>
        <taxon>Papaveroideae</taxon>
        <taxon>Macleaya</taxon>
    </lineage>
</organism>
<dbReference type="InterPro" id="IPR003690">
    <property type="entry name" value="MTERF"/>
</dbReference>
<dbReference type="FunCoup" id="A0A200Q0K0">
    <property type="interactions" value="44"/>
</dbReference>
<evidence type="ECO:0000313" key="4">
    <source>
        <dbReference type="EMBL" id="OVA04000.1"/>
    </source>
</evidence>
<dbReference type="PANTHER" id="PTHR13068:SF223">
    <property type="entry name" value="MITOCHONDRIAL TRANSCRIPTION TERMINATION FACTOR FAMILY PROTEIN"/>
    <property type="match status" value="1"/>
</dbReference>
<keyword evidence="5" id="KW-1185">Reference proteome</keyword>
<dbReference type="GO" id="GO:0003676">
    <property type="term" value="F:nucleic acid binding"/>
    <property type="evidence" value="ECO:0007669"/>
    <property type="project" value="InterPro"/>
</dbReference>
<dbReference type="InterPro" id="IPR038538">
    <property type="entry name" value="MTERF_sf"/>
</dbReference>
<evidence type="ECO:0000313" key="5">
    <source>
        <dbReference type="Proteomes" id="UP000195402"/>
    </source>
</evidence>
<accession>A0A200Q0K0</accession>
<dbReference type="Pfam" id="PF02536">
    <property type="entry name" value="mTERF"/>
    <property type="match status" value="1"/>
</dbReference>
<keyword evidence="2" id="KW-0806">Transcription termination</keyword>
<sequence length="383" mass="43722">MRSKANTFSNLCSLYLPSPLIYSSIPFLPKTLTIKFCLFTSSCAPSSSFASSKTLEEVVKDPRDSAEVFRRCGCSDLEISKIFLRQPSLLRSDLTVLQSKLKLLRGIGLTGSDLAKIINCRPRFLASRITEGLDERIDFLHSLFGSKELLLKAIIRNPSLLTYDLHNHIKRCVSLYEEMGINKEELIPLLISRPTLIPRTSFDDDKLDYIRRTGLSKDSKMYKYVVTLIAISRLQTIREKMANFEKFGFSGDEVMGLFGRSPMVLTLSIDKVQRNMTFVIGTMKLSPAIILYHPFLLYSNLESVLRPRFLLAEKIRVMDLHPQIQGSAMLRALRMAEFRFIKAFINCHSEDVKSELMEFYTKAKGIKRLAETSKRIVNKGFPF</sequence>
<evidence type="ECO:0000256" key="1">
    <source>
        <dbReference type="ARBA" id="ARBA00007692"/>
    </source>
</evidence>
<dbReference type="GO" id="GO:0006353">
    <property type="term" value="P:DNA-templated transcription termination"/>
    <property type="evidence" value="ECO:0007669"/>
    <property type="project" value="UniProtKB-KW"/>
</dbReference>
<reference evidence="4 5" key="1">
    <citation type="journal article" date="2017" name="Mol. Plant">
        <title>The Genome of Medicinal Plant Macleaya cordata Provides New Insights into Benzylisoquinoline Alkaloids Metabolism.</title>
        <authorList>
            <person name="Liu X."/>
            <person name="Liu Y."/>
            <person name="Huang P."/>
            <person name="Ma Y."/>
            <person name="Qing Z."/>
            <person name="Tang Q."/>
            <person name="Cao H."/>
            <person name="Cheng P."/>
            <person name="Zheng Y."/>
            <person name="Yuan Z."/>
            <person name="Zhou Y."/>
            <person name="Liu J."/>
            <person name="Tang Z."/>
            <person name="Zhuo Y."/>
            <person name="Zhang Y."/>
            <person name="Yu L."/>
            <person name="Huang J."/>
            <person name="Yang P."/>
            <person name="Peng Q."/>
            <person name="Zhang J."/>
            <person name="Jiang W."/>
            <person name="Zhang Z."/>
            <person name="Lin K."/>
            <person name="Ro D.K."/>
            <person name="Chen X."/>
            <person name="Xiong X."/>
            <person name="Shang Y."/>
            <person name="Huang S."/>
            <person name="Zeng J."/>
        </authorList>
    </citation>
    <scope>NUCLEOTIDE SEQUENCE [LARGE SCALE GENOMIC DNA]</scope>
    <source>
        <strain evidence="5">cv. BLH2017</strain>
        <tissue evidence="4">Root</tissue>
    </source>
</reference>
<evidence type="ECO:0000256" key="2">
    <source>
        <dbReference type="ARBA" id="ARBA00022472"/>
    </source>
</evidence>
<dbReference type="OrthoDB" id="637682at2759"/>
<protein>
    <submittedName>
        <fullName evidence="4">Mitochodrial transcription termination factor-related</fullName>
    </submittedName>
</protein>
<dbReference type="Gene3D" id="1.25.70.10">
    <property type="entry name" value="Transcription termination factor 3, mitochondrial"/>
    <property type="match status" value="1"/>
</dbReference>
<dbReference type="AlphaFoldDB" id="A0A200Q0K0"/>
<dbReference type="OMA" id="MRMTERR"/>
<dbReference type="EMBL" id="MVGT01003438">
    <property type="protein sequence ID" value="OVA04000.1"/>
    <property type="molecule type" value="Genomic_DNA"/>
</dbReference>
<dbReference type="Proteomes" id="UP000195402">
    <property type="component" value="Unassembled WGS sequence"/>
</dbReference>
<dbReference type="FunFam" id="1.25.70.10:FF:000026">
    <property type="entry name" value="Mitochondrial transcription termination factor family protein"/>
    <property type="match status" value="1"/>
</dbReference>
<dbReference type="InParanoid" id="A0A200Q0K0"/>
<keyword evidence="2" id="KW-0805">Transcription regulation</keyword>
<proteinExistence type="inferred from homology"/>
<evidence type="ECO:0000256" key="3">
    <source>
        <dbReference type="ARBA" id="ARBA00022946"/>
    </source>
</evidence>
<dbReference type="SMART" id="SM00733">
    <property type="entry name" value="Mterf"/>
    <property type="match status" value="6"/>
</dbReference>
<gene>
    <name evidence="4" type="ORF">BVC80_695g12</name>
</gene>
<keyword evidence="2" id="KW-0804">Transcription</keyword>
<name>A0A200Q0K0_MACCD</name>
<dbReference type="PANTHER" id="PTHR13068">
    <property type="entry name" value="CGI-12 PROTEIN-RELATED"/>
    <property type="match status" value="1"/>
</dbReference>
<comment type="caution">
    <text evidence="4">The sequence shown here is derived from an EMBL/GenBank/DDBJ whole genome shotgun (WGS) entry which is preliminary data.</text>
</comment>
<keyword evidence="3" id="KW-0809">Transit peptide</keyword>